<comment type="caution">
    <text evidence="1">The sequence shown here is derived from an EMBL/GenBank/DDBJ whole genome shotgun (WGS) entry which is preliminary data.</text>
</comment>
<dbReference type="Proteomes" id="UP001595526">
    <property type="component" value="Unassembled WGS sequence"/>
</dbReference>
<accession>A0ABV7JHB8</accession>
<name>A0ABV7JHB8_9SPHI</name>
<dbReference type="PROSITE" id="PS51257">
    <property type="entry name" value="PROKAR_LIPOPROTEIN"/>
    <property type="match status" value="1"/>
</dbReference>
<gene>
    <name evidence="1" type="ORF">ACFOET_01385</name>
</gene>
<proteinExistence type="predicted"/>
<evidence type="ECO:0000313" key="1">
    <source>
        <dbReference type="EMBL" id="MFC3196255.1"/>
    </source>
</evidence>
<reference evidence="2" key="1">
    <citation type="journal article" date="2019" name="Int. J. Syst. Evol. Microbiol.">
        <title>The Global Catalogue of Microorganisms (GCM) 10K type strain sequencing project: providing services to taxonomists for standard genome sequencing and annotation.</title>
        <authorList>
            <consortium name="The Broad Institute Genomics Platform"/>
            <consortium name="The Broad Institute Genome Sequencing Center for Infectious Disease"/>
            <person name="Wu L."/>
            <person name="Ma J."/>
        </authorList>
    </citation>
    <scope>NUCLEOTIDE SEQUENCE [LARGE SCALE GENOMIC DNA]</scope>
    <source>
        <strain evidence="2">KCTC 52416</strain>
    </source>
</reference>
<evidence type="ECO:0008006" key="3">
    <source>
        <dbReference type="Google" id="ProtNLM"/>
    </source>
</evidence>
<keyword evidence="2" id="KW-1185">Reference proteome</keyword>
<dbReference type="RefSeq" id="WP_379018789.1">
    <property type="nucleotide sequence ID" value="NZ_JBHRTA010000004.1"/>
</dbReference>
<protein>
    <recommendedName>
        <fullName evidence="3">DUF4397 domain-containing protein</fullName>
    </recommendedName>
</protein>
<sequence>MKKNICYLLLIGMLGGVLQSCQKWEEENSYTPFTTLFIENYENGYKIEIDGHKYASSSIKVPVTEGDNAFTLYNGDDETQFEGSFQLKPDRDTLVLFKINEEIPVALMRKEDLNEPKEEGKLKFRIVNSNSEIAELTNGEPFHLVFYQVLEQLSGPPARRKVVYHEKGDTVFNITNQLPETYQTIDITDNMDSPFGFDGRAQILKEDFSPVMVEGVEVFVTYNSIDINKGAHILYLSDVEGALFSFYPNIEPYWNFSVALQSAYSN</sequence>
<evidence type="ECO:0000313" key="2">
    <source>
        <dbReference type="Proteomes" id="UP001595526"/>
    </source>
</evidence>
<dbReference type="EMBL" id="JBHRTA010000004">
    <property type="protein sequence ID" value="MFC3196255.1"/>
    <property type="molecule type" value="Genomic_DNA"/>
</dbReference>
<organism evidence="1 2">
    <name type="scientific">Parapedobacter deserti</name>
    <dbReference type="NCBI Taxonomy" id="1912957"/>
    <lineage>
        <taxon>Bacteria</taxon>
        <taxon>Pseudomonadati</taxon>
        <taxon>Bacteroidota</taxon>
        <taxon>Sphingobacteriia</taxon>
        <taxon>Sphingobacteriales</taxon>
        <taxon>Sphingobacteriaceae</taxon>
        <taxon>Parapedobacter</taxon>
    </lineage>
</organism>